<feature type="transmembrane region" description="Helical" evidence="1">
    <location>
        <begin position="138"/>
        <end position="159"/>
    </location>
</feature>
<organism evidence="2">
    <name type="scientific">Medicago truncatula</name>
    <name type="common">Barrel medic</name>
    <name type="synonym">Medicago tribuloides</name>
    <dbReference type="NCBI Taxonomy" id="3880"/>
    <lineage>
        <taxon>Eukaryota</taxon>
        <taxon>Viridiplantae</taxon>
        <taxon>Streptophyta</taxon>
        <taxon>Embryophyta</taxon>
        <taxon>Tracheophyta</taxon>
        <taxon>Spermatophyta</taxon>
        <taxon>Magnoliopsida</taxon>
        <taxon>eudicotyledons</taxon>
        <taxon>Gunneridae</taxon>
        <taxon>Pentapetalae</taxon>
        <taxon>rosids</taxon>
        <taxon>fabids</taxon>
        <taxon>Fabales</taxon>
        <taxon>Fabaceae</taxon>
        <taxon>Papilionoideae</taxon>
        <taxon>50 kb inversion clade</taxon>
        <taxon>NPAAA clade</taxon>
        <taxon>Hologalegina</taxon>
        <taxon>IRL clade</taxon>
        <taxon>Trifolieae</taxon>
        <taxon>Medicago</taxon>
    </lineage>
</organism>
<accession>A0A396GAL7</accession>
<dbReference type="EMBL" id="PSQE01000008">
    <property type="protein sequence ID" value="RHN38782.1"/>
    <property type="molecule type" value="Genomic_DNA"/>
</dbReference>
<keyword evidence="1" id="KW-1133">Transmembrane helix</keyword>
<gene>
    <name evidence="2" type="ORF">MtrunA17_Chr8g0336891</name>
</gene>
<comment type="caution">
    <text evidence="2">The sequence shown here is derived from an EMBL/GenBank/DDBJ whole genome shotgun (WGS) entry which is preliminary data.</text>
</comment>
<evidence type="ECO:0000256" key="1">
    <source>
        <dbReference type="SAM" id="Phobius"/>
    </source>
</evidence>
<keyword evidence="1" id="KW-0812">Transmembrane</keyword>
<proteinExistence type="predicted"/>
<evidence type="ECO:0000313" key="2">
    <source>
        <dbReference type="EMBL" id="RHN38782.1"/>
    </source>
</evidence>
<feature type="transmembrane region" description="Helical" evidence="1">
    <location>
        <begin position="199"/>
        <end position="218"/>
    </location>
</feature>
<feature type="transmembrane region" description="Helical" evidence="1">
    <location>
        <begin position="44"/>
        <end position="70"/>
    </location>
</feature>
<dbReference type="AlphaFoldDB" id="A0A396GAL7"/>
<feature type="transmembrane region" description="Helical" evidence="1">
    <location>
        <begin position="171"/>
        <end position="193"/>
    </location>
</feature>
<reference evidence="2" key="1">
    <citation type="journal article" date="2018" name="Nat. Plants">
        <title>Whole-genome landscape of Medicago truncatula symbiotic genes.</title>
        <authorList>
            <person name="Pecrix Y."/>
            <person name="Gamas P."/>
            <person name="Carrere S."/>
        </authorList>
    </citation>
    <scope>NUCLEOTIDE SEQUENCE</scope>
    <source>
        <tissue evidence="2">Leaves</tissue>
    </source>
</reference>
<keyword evidence="1" id="KW-0472">Membrane</keyword>
<feature type="transmembrane region" description="Helical" evidence="1">
    <location>
        <begin position="76"/>
        <end position="100"/>
    </location>
</feature>
<dbReference type="Gramene" id="rna44748">
    <property type="protein sequence ID" value="RHN38782.1"/>
    <property type="gene ID" value="gene44748"/>
</dbReference>
<name>A0A396GAL7_MEDTR</name>
<feature type="transmembrane region" description="Helical" evidence="1">
    <location>
        <begin position="15"/>
        <end position="32"/>
    </location>
</feature>
<dbReference type="Proteomes" id="UP000265566">
    <property type="component" value="Chromosome 8"/>
</dbReference>
<evidence type="ECO:0008006" key="3">
    <source>
        <dbReference type="Google" id="ProtNLM"/>
    </source>
</evidence>
<sequence>MSGRCNPSCVCIGRVLQWLVFLGLPVGLDAVVSPLPSRCGFRGFLVVLSFLQVLLWLALNFLVLLFAVSFGVCAPFWGSFGCAFGSVYGARGVYLGGFWSNIKEVVKDLAEIFYKKFIILAAMVAVKCTHVGEKFFTQHYIIYSASVYMIMAYFLVWVLQTLLQQPIPNSGLFPISLLLSLGCAVSFLALTLISLNIAVINLVLWVFTFILVIFNNYYQQKLTKSVSV</sequence>
<protein>
    <recommendedName>
        <fullName evidence="3">Transmembrane protein</fullName>
    </recommendedName>
</protein>